<organism evidence="3 4">
    <name type="scientific">Paragonimus skrjabini miyazakii</name>
    <dbReference type="NCBI Taxonomy" id="59628"/>
    <lineage>
        <taxon>Eukaryota</taxon>
        <taxon>Metazoa</taxon>
        <taxon>Spiralia</taxon>
        <taxon>Lophotrochozoa</taxon>
        <taxon>Platyhelminthes</taxon>
        <taxon>Trematoda</taxon>
        <taxon>Digenea</taxon>
        <taxon>Plagiorchiida</taxon>
        <taxon>Troglotremata</taxon>
        <taxon>Troglotrematidae</taxon>
        <taxon>Paragonimus</taxon>
    </lineage>
</organism>
<proteinExistence type="predicted"/>
<name>A0A8S9Z8Z8_9TREM</name>
<comment type="caution">
    <text evidence="3">The sequence shown here is derived from an EMBL/GenBank/DDBJ whole genome shotgun (WGS) entry which is preliminary data.</text>
</comment>
<dbReference type="PANTHER" id="PTHR45901:SF7">
    <property type="entry name" value="OXYGEN-REGULATED PROTEIN 1"/>
    <property type="match status" value="1"/>
</dbReference>
<dbReference type="Gene3D" id="2.60.60.20">
    <property type="entry name" value="PLAT/LH2 domain"/>
    <property type="match status" value="3"/>
</dbReference>
<dbReference type="PROSITE" id="PS50095">
    <property type="entry name" value="PLAT"/>
    <property type="match status" value="1"/>
</dbReference>
<comment type="caution">
    <text evidence="1">Lacks conserved residue(s) required for the propagation of feature annotation.</text>
</comment>
<dbReference type="EMBL" id="JTDE01000217">
    <property type="protein sequence ID" value="KAF7261943.1"/>
    <property type="molecule type" value="Genomic_DNA"/>
</dbReference>
<dbReference type="Proteomes" id="UP000822476">
    <property type="component" value="Unassembled WGS sequence"/>
</dbReference>
<dbReference type="PANTHER" id="PTHR45901">
    <property type="entry name" value="PROTEIN CBG12474"/>
    <property type="match status" value="1"/>
</dbReference>
<protein>
    <recommendedName>
        <fullName evidence="2">PLAT domain-containing protein</fullName>
    </recommendedName>
</protein>
<evidence type="ECO:0000313" key="4">
    <source>
        <dbReference type="Proteomes" id="UP000822476"/>
    </source>
</evidence>
<evidence type="ECO:0000313" key="3">
    <source>
        <dbReference type="EMBL" id="KAF7261943.1"/>
    </source>
</evidence>
<sequence length="1004" mass="113490">MNEIYKIRLSHDGTGPYPEWFVAEVRMRQLGSMSSYSTTSNLPGSRLTKKQRTELETLSRLGSVELVFPCMQWLSRSKADGSLTREIAAPGTQLGDLRTGYGLGTRTILLDPLELAVYGDRAPVWLDGEDNEETEWFLDRIVIRELMMQVQTHWTSSPSPPMHGNLMNHSPVRTLGISYFPCYQWLKPSSGLCTPTIHLLAGVGSGSLTSDLLEQRGLHEQEEVWWRMTKWKFQAGNALVFYSCVTGSPLRVVNDGRIEARKLQTERTSASHTNDLSTIFIVSSAPLECKPSRTLKRHTNQSSGYIPRSRSDFSVPTPLERDVERFNTKHSTPCMVRQFYSLQNQWMRLSLDEAIGLCVTDERLASTRANDENTQFRVRAQPDQWVALETVSRFADHNPAHIYIGPDGCVVSGAAGPLSLPGKLLMPHVKGTLRDQAIIWLCTSSEQTVAPVLRGKTDLTESGMQRTYDPMNEWNFELRATGSRNKDAYWRVQRIDRGVRQFEAVAWPGHYLRVTDGQVNIMGSGGSDCHFRVDRRRSKGFVQLSPLFSSATYVGMEEDGRLALFAQPSTENTRFCIEVIKFGIPKQPPESSEKSVVLDRPMWPENSNQPVTQLPRETIVKPLEFSKSGSPSASSIKEAEDEDLLEQEHQFFPKLIDSKDLSERDWKVSIATCSSAKNCNVLLFVYGLQANSGPILIGQSEDEKCLFRSNSTDSFMIVLDRIGAIYKVRFELTPLDNANEVWWEISEVVLENYVTGERLSFDFSDRPIGRNPNFCQLSREQAFDESASVLKTHLLYDSQDSLSAIQDVDVEFNIVLYRARLELQSDPEWTKRHPSFEPHISLVGKYGDSGRRMLPMIQQVYLTASEQKGISLLEAEIEAVYLGDLNRCLLGPVDVTPQLDSERIRILCTGVTVWDPSTEKTYYFHANTWLLGERAGQIHEVHLQVAEIRPAVNEGHVDPEHSPHEEEDDEDLVNLIYEDAMLVEQSNNSASYLRLDCIRAVLSP</sequence>
<dbReference type="SUPFAM" id="SSF49723">
    <property type="entry name" value="Lipase/lipooxygenase domain (PLAT/LH2 domain)"/>
    <property type="match status" value="2"/>
</dbReference>
<feature type="domain" description="PLAT" evidence="2">
    <location>
        <begin position="1"/>
        <end position="88"/>
    </location>
</feature>
<keyword evidence="4" id="KW-1185">Reference proteome</keyword>
<reference evidence="3" key="1">
    <citation type="submission" date="2019-07" db="EMBL/GenBank/DDBJ databases">
        <title>Annotation for the trematode Paragonimus miyazaki's.</title>
        <authorList>
            <person name="Choi Y.-J."/>
        </authorList>
    </citation>
    <scope>NUCLEOTIDE SEQUENCE</scope>
    <source>
        <strain evidence="3">Japan</strain>
    </source>
</reference>
<accession>A0A8S9Z8Z8</accession>
<dbReference type="InterPro" id="IPR052970">
    <property type="entry name" value="Inner_ear_hair_cell_LOXHD"/>
</dbReference>
<dbReference type="InterPro" id="IPR036392">
    <property type="entry name" value="PLAT/LH2_dom_sf"/>
</dbReference>
<dbReference type="AlphaFoldDB" id="A0A8S9Z8Z8"/>
<dbReference type="InterPro" id="IPR001024">
    <property type="entry name" value="PLAT/LH2_dom"/>
</dbReference>
<dbReference type="OrthoDB" id="6252959at2759"/>
<evidence type="ECO:0000259" key="2">
    <source>
        <dbReference type="PROSITE" id="PS50095"/>
    </source>
</evidence>
<evidence type="ECO:0000256" key="1">
    <source>
        <dbReference type="PROSITE-ProRule" id="PRU00152"/>
    </source>
</evidence>
<gene>
    <name evidence="3" type="ORF">EG68_00842</name>
</gene>